<dbReference type="Gene3D" id="3.30.9.10">
    <property type="entry name" value="D-Amino Acid Oxidase, subunit A, domain 2"/>
    <property type="match status" value="1"/>
</dbReference>
<accession>A0ABW5NI90</accession>
<protein>
    <submittedName>
        <fullName evidence="4">NAD(P)/FAD-dependent oxidoreductase</fullName>
        <ecNumber evidence="4">1.-.-.-</ecNumber>
    </submittedName>
</protein>
<dbReference type="SUPFAM" id="SSF54373">
    <property type="entry name" value="FAD-linked reductases, C-terminal domain"/>
    <property type="match status" value="1"/>
</dbReference>
<dbReference type="InterPro" id="IPR006076">
    <property type="entry name" value="FAD-dep_OxRdtase"/>
</dbReference>
<sequence length="424" mass="46123">MSTTTINTNNKGTALVVGAGIAGLCTAYYLQKDGWQVSVLDKEDGRNNCSIGNAGMIVPSHFTPLAAPGIVAQGIRWMLDSKSPFYVRPSLNPDLINWGLKFLKHANEKHVNKNAEAIRDLNLYSSQLYDELKGEVDFDFELRQNGIMMLYKSKAAEHEERELAERAQSLGLDVVAYDRAGIQTLEPNLRLDAEGGILYKCDGILSPSKLMFGLTDYLKSVGVRFEFQTAVEGFHVSGNKVSAVKTNKGTFKADEIVVTGGASLPKIVKGLGLKTPLMPGKGYSFMVDPEGEAAMEHAALLVEARVAVTPMNGQIRFSGTMELGPANDRIYPNRVKGIVESIPKYFPDLNVSYPEQIWYGYRPCSPDGLPYLGRCASYQNVSLAGGAGMMGLSLGPAFGKTIADLLAGSTPKTNIEGFRTDRFQ</sequence>
<keyword evidence="5" id="KW-1185">Reference proteome</keyword>
<dbReference type="RefSeq" id="WP_380868866.1">
    <property type="nucleotide sequence ID" value="NZ_JBHUMA010000006.1"/>
</dbReference>
<comment type="caution">
    <text evidence="4">The sequence shown here is derived from an EMBL/GenBank/DDBJ whole genome shotgun (WGS) entry which is preliminary data.</text>
</comment>
<proteinExistence type="predicted"/>
<keyword evidence="1 4" id="KW-0560">Oxidoreductase</keyword>
<keyword evidence="2" id="KW-0472">Membrane</keyword>
<name>A0ABW5NI90_9SPHI</name>
<dbReference type="Pfam" id="PF01266">
    <property type="entry name" value="DAO"/>
    <property type="match status" value="1"/>
</dbReference>
<dbReference type="SUPFAM" id="SSF51905">
    <property type="entry name" value="FAD/NAD(P)-binding domain"/>
    <property type="match status" value="1"/>
</dbReference>
<keyword evidence="2" id="KW-1133">Transmembrane helix</keyword>
<feature type="transmembrane region" description="Helical" evidence="2">
    <location>
        <begin position="12"/>
        <end position="30"/>
    </location>
</feature>
<evidence type="ECO:0000256" key="2">
    <source>
        <dbReference type="SAM" id="Phobius"/>
    </source>
</evidence>
<keyword evidence="2" id="KW-0812">Transmembrane</keyword>
<dbReference type="EMBL" id="JBHUMA010000006">
    <property type="protein sequence ID" value="MFD2598737.1"/>
    <property type="molecule type" value="Genomic_DNA"/>
</dbReference>
<dbReference type="Gene3D" id="3.50.50.60">
    <property type="entry name" value="FAD/NAD(P)-binding domain"/>
    <property type="match status" value="2"/>
</dbReference>
<dbReference type="PANTHER" id="PTHR13847:SF289">
    <property type="entry name" value="GLYCINE OXIDASE"/>
    <property type="match status" value="1"/>
</dbReference>
<evidence type="ECO:0000313" key="4">
    <source>
        <dbReference type="EMBL" id="MFD2598737.1"/>
    </source>
</evidence>
<evidence type="ECO:0000256" key="1">
    <source>
        <dbReference type="ARBA" id="ARBA00023002"/>
    </source>
</evidence>
<gene>
    <name evidence="4" type="ORF">ACFSQ3_07215</name>
</gene>
<organism evidence="4 5">
    <name type="scientific">Sphingobacterium corticis</name>
    <dbReference type="NCBI Taxonomy" id="1812823"/>
    <lineage>
        <taxon>Bacteria</taxon>
        <taxon>Pseudomonadati</taxon>
        <taxon>Bacteroidota</taxon>
        <taxon>Sphingobacteriia</taxon>
        <taxon>Sphingobacteriales</taxon>
        <taxon>Sphingobacteriaceae</taxon>
        <taxon>Sphingobacterium</taxon>
    </lineage>
</organism>
<evidence type="ECO:0000259" key="3">
    <source>
        <dbReference type="Pfam" id="PF01266"/>
    </source>
</evidence>
<dbReference type="PANTHER" id="PTHR13847">
    <property type="entry name" value="SARCOSINE DEHYDROGENASE-RELATED"/>
    <property type="match status" value="1"/>
</dbReference>
<dbReference type="Proteomes" id="UP001597393">
    <property type="component" value="Unassembled WGS sequence"/>
</dbReference>
<feature type="domain" description="FAD dependent oxidoreductase" evidence="3">
    <location>
        <begin position="15"/>
        <end position="405"/>
    </location>
</feature>
<dbReference type="EC" id="1.-.-.-" evidence="4"/>
<reference evidence="5" key="1">
    <citation type="journal article" date="2019" name="Int. J. Syst. Evol. Microbiol.">
        <title>The Global Catalogue of Microorganisms (GCM) 10K type strain sequencing project: providing services to taxonomists for standard genome sequencing and annotation.</title>
        <authorList>
            <consortium name="The Broad Institute Genomics Platform"/>
            <consortium name="The Broad Institute Genome Sequencing Center for Infectious Disease"/>
            <person name="Wu L."/>
            <person name="Ma J."/>
        </authorList>
    </citation>
    <scope>NUCLEOTIDE SEQUENCE [LARGE SCALE GENOMIC DNA]</scope>
    <source>
        <strain evidence="5">KCTC 42248</strain>
    </source>
</reference>
<dbReference type="InterPro" id="IPR036188">
    <property type="entry name" value="FAD/NAD-bd_sf"/>
</dbReference>
<dbReference type="GO" id="GO:0016491">
    <property type="term" value="F:oxidoreductase activity"/>
    <property type="evidence" value="ECO:0007669"/>
    <property type="project" value="UniProtKB-KW"/>
</dbReference>
<evidence type="ECO:0000313" key="5">
    <source>
        <dbReference type="Proteomes" id="UP001597393"/>
    </source>
</evidence>